<dbReference type="InterPro" id="IPR041569">
    <property type="entry name" value="AAA_lid_3"/>
</dbReference>
<dbReference type="InterPro" id="IPR027417">
    <property type="entry name" value="P-loop_NTPase"/>
</dbReference>
<name>A0ABR2WEV4_9FUNG</name>
<dbReference type="Pfam" id="PF00004">
    <property type="entry name" value="AAA"/>
    <property type="match status" value="1"/>
</dbReference>
<dbReference type="EMBL" id="JASJQH010002631">
    <property type="protein sequence ID" value="KAK9760047.1"/>
    <property type="molecule type" value="Genomic_DNA"/>
</dbReference>
<dbReference type="Gene3D" id="3.40.50.300">
    <property type="entry name" value="P-loop containing nucleotide triphosphate hydrolases"/>
    <property type="match status" value="1"/>
</dbReference>
<dbReference type="Pfam" id="PF17862">
    <property type="entry name" value="AAA_lid_3"/>
    <property type="match status" value="1"/>
</dbReference>
<dbReference type="PANTHER" id="PTHR48470">
    <property type="entry name" value="CELL DIVISION CONTROL PROTEIN 48 C ISOFORM 1"/>
    <property type="match status" value="1"/>
</dbReference>
<feature type="region of interest" description="Disordered" evidence="2">
    <location>
        <begin position="138"/>
        <end position="170"/>
    </location>
</feature>
<comment type="caution">
    <text evidence="4">The sequence shown here is derived from an EMBL/GenBank/DDBJ whole genome shotgun (WGS) entry which is preliminary data.</text>
</comment>
<dbReference type="InterPro" id="IPR003593">
    <property type="entry name" value="AAA+_ATPase"/>
</dbReference>
<dbReference type="SUPFAM" id="SSF52540">
    <property type="entry name" value="P-loop containing nucleoside triphosphate hydrolases"/>
    <property type="match status" value="1"/>
</dbReference>
<proteinExistence type="inferred from homology"/>
<dbReference type="Proteomes" id="UP001479436">
    <property type="component" value="Unassembled WGS sequence"/>
</dbReference>
<dbReference type="InterPro" id="IPR003959">
    <property type="entry name" value="ATPase_AAA_core"/>
</dbReference>
<keyword evidence="5" id="KW-1185">Reference proteome</keyword>
<feature type="compositionally biased region" description="Basic and acidic residues" evidence="2">
    <location>
        <begin position="149"/>
        <end position="158"/>
    </location>
</feature>
<dbReference type="Gene3D" id="1.10.8.60">
    <property type="match status" value="1"/>
</dbReference>
<protein>
    <submittedName>
        <fullName evidence="4">Ribosome biogenesis ATPase rix7</fullName>
    </submittedName>
</protein>
<reference evidence="4 5" key="1">
    <citation type="submission" date="2023-04" db="EMBL/GenBank/DDBJ databases">
        <title>Genome of Basidiobolus ranarum AG-B5.</title>
        <authorList>
            <person name="Stajich J.E."/>
            <person name="Carter-House D."/>
            <person name="Gryganskyi A."/>
        </authorList>
    </citation>
    <scope>NUCLEOTIDE SEQUENCE [LARGE SCALE GENOMIC DNA]</scope>
    <source>
        <strain evidence="4 5">AG-B5</strain>
    </source>
</reference>
<evidence type="ECO:0000256" key="1">
    <source>
        <dbReference type="RuleBase" id="RU003651"/>
    </source>
</evidence>
<keyword evidence="1" id="KW-0547">Nucleotide-binding</keyword>
<comment type="similarity">
    <text evidence="1">Belongs to the AAA ATPase family.</text>
</comment>
<evidence type="ECO:0000313" key="5">
    <source>
        <dbReference type="Proteomes" id="UP001479436"/>
    </source>
</evidence>
<evidence type="ECO:0000313" key="4">
    <source>
        <dbReference type="EMBL" id="KAK9760047.1"/>
    </source>
</evidence>
<evidence type="ECO:0000259" key="3">
    <source>
        <dbReference type="SMART" id="SM00382"/>
    </source>
</evidence>
<dbReference type="SMART" id="SM00382">
    <property type="entry name" value="AAA"/>
    <property type="match status" value="1"/>
</dbReference>
<dbReference type="PROSITE" id="PS00674">
    <property type="entry name" value="AAA"/>
    <property type="match status" value="1"/>
</dbReference>
<dbReference type="InterPro" id="IPR055278">
    <property type="entry name" value="CDC48c"/>
</dbReference>
<keyword evidence="1" id="KW-0067">ATP-binding</keyword>
<dbReference type="CDD" id="cd19518">
    <property type="entry name" value="RecA-like_NVL_r1-like"/>
    <property type="match status" value="1"/>
</dbReference>
<sequence>MVRLINPPSLSGLERKLLRLIQFYQTTPKGQLPDSLEVCRLVEYVQTVDFSLRKMKKPLLEKNIANLLVKCTEVSPILVEKETADTEMVPVEGSILEVEAQPIQQEEEHIVPVEDISQNSNVPNNEVALPNVQSQSYNKQNTNAKRRQREYACDERENKRHKSATVDSKYPVPTTRLSDLGGVEVCIEEILELIAMPLTHPEVYLHTGVQPPRGILLHGPPGCGKTLLANAIAGELGVPFLSISAPSVVSGMSGESEKKIREIFQEASEMAPCLMFIDEIDAITPKRETAQREMERRIVAQLLTSMDDLSWEKNNYKPVLIIGATNRPDSLDSALRRAGRFDREIALSVPGEEAREKILQVLSKKLRLSGNFDFKALAKQTAGYVGADLNALTCAAGMIAVRRIFESIRKEPVSIKGNESSEVSTIDEEPFLLHIQILSLKKN</sequence>
<evidence type="ECO:0000256" key="2">
    <source>
        <dbReference type="SAM" id="MobiDB-lite"/>
    </source>
</evidence>
<organism evidence="4 5">
    <name type="scientific">Basidiobolus ranarum</name>
    <dbReference type="NCBI Taxonomy" id="34480"/>
    <lineage>
        <taxon>Eukaryota</taxon>
        <taxon>Fungi</taxon>
        <taxon>Fungi incertae sedis</taxon>
        <taxon>Zoopagomycota</taxon>
        <taxon>Entomophthoromycotina</taxon>
        <taxon>Basidiobolomycetes</taxon>
        <taxon>Basidiobolales</taxon>
        <taxon>Basidiobolaceae</taxon>
        <taxon>Basidiobolus</taxon>
    </lineage>
</organism>
<dbReference type="InterPro" id="IPR003960">
    <property type="entry name" value="ATPase_AAA_CS"/>
</dbReference>
<gene>
    <name evidence="4" type="primary">RIX7_3</name>
    <name evidence="4" type="ORF">K7432_016330</name>
</gene>
<accession>A0ABR2WEV4</accession>
<feature type="domain" description="AAA+ ATPase" evidence="3">
    <location>
        <begin position="211"/>
        <end position="351"/>
    </location>
</feature>
<dbReference type="PANTHER" id="PTHR48470:SF1">
    <property type="entry name" value="CELL DIVISION CONTROL PROTEIN 48 C ISOFORM 1"/>
    <property type="match status" value="1"/>
</dbReference>